<proteinExistence type="inferred from homology"/>
<gene>
    <name evidence="6" type="ORF">IPOD504_LOCUS17202</name>
</gene>
<dbReference type="InterPro" id="IPR003177">
    <property type="entry name" value="Cytc_oxidase_su7a_met"/>
</dbReference>
<comment type="subcellular location">
    <subcellularLocation>
        <location evidence="1">Mitochondrion inner membrane</location>
    </subcellularLocation>
</comment>
<evidence type="ECO:0000256" key="5">
    <source>
        <dbReference type="ARBA" id="ARBA00023136"/>
    </source>
</evidence>
<evidence type="ECO:0000313" key="6">
    <source>
        <dbReference type="EMBL" id="CAH2076257.1"/>
    </source>
</evidence>
<dbReference type="CDD" id="cd00928">
    <property type="entry name" value="Cyt_c_Oxidase_VIIa"/>
    <property type="match status" value="1"/>
</dbReference>
<reference evidence="6" key="1">
    <citation type="submission" date="2022-03" db="EMBL/GenBank/DDBJ databases">
        <authorList>
            <person name="Martin H S."/>
        </authorList>
    </citation>
    <scope>NUCLEOTIDE SEQUENCE</scope>
</reference>
<protein>
    <submittedName>
        <fullName evidence="6">Uncharacterized protein</fullName>
    </submittedName>
</protein>
<dbReference type="EMBL" id="OW152821">
    <property type="protein sequence ID" value="CAH2076257.1"/>
    <property type="molecule type" value="Genomic_DNA"/>
</dbReference>
<comment type="similarity">
    <text evidence="2">Belongs to the cytochrome c oxidase VIIa family.</text>
</comment>
<evidence type="ECO:0000256" key="1">
    <source>
        <dbReference type="ARBA" id="ARBA00004273"/>
    </source>
</evidence>
<dbReference type="PANTHER" id="PTHR10510">
    <property type="entry name" value="CYTOCHROME C OXIDASE POLYPEPTIDE 7A"/>
    <property type="match status" value="1"/>
</dbReference>
<evidence type="ECO:0000256" key="2">
    <source>
        <dbReference type="ARBA" id="ARBA00009331"/>
    </source>
</evidence>
<dbReference type="InterPro" id="IPR036539">
    <property type="entry name" value="Cyt_c_oxidase_su7a_sf"/>
</dbReference>
<keyword evidence="5" id="KW-0472">Membrane</keyword>
<accession>A0ABN8J5B9</accession>
<dbReference type="Gene3D" id="4.10.91.10">
    <property type="entry name" value="Cytochrome c oxidase, subunit VIIa"/>
    <property type="match status" value="1"/>
</dbReference>
<name>A0ABN8J5B9_9NEOP</name>
<evidence type="ECO:0000256" key="3">
    <source>
        <dbReference type="ARBA" id="ARBA00022792"/>
    </source>
</evidence>
<organism evidence="6 7">
    <name type="scientific">Iphiclides podalirius</name>
    <name type="common">scarce swallowtail</name>
    <dbReference type="NCBI Taxonomy" id="110791"/>
    <lineage>
        <taxon>Eukaryota</taxon>
        <taxon>Metazoa</taxon>
        <taxon>Ecdysozoa</taxon>
        <taxon>Arthropoda</taxon>
        <taxon>Hexapoda</taxon>
        <taxon>Insecta</taxon>
        <taxon>Pterygota</taxon>
        <taxon>Neoptera</taxon>
        <taxon>Endopterygota</taxon>
        <taxon>Lepidoptera</taxon>
        <taxon>Glossata</taxon>
        <taxon>Ditrysia</taxon>
        <taxon>Papilionoidea</taxon>
        <taxon>Papilionidae</taxon>
        <taxon>Papilioninae</taxon>
        <taxon>Iphiclides</taxon>
    </lineage>
</organism>
<keyword evidence="4" id="KW-0496">Mitochondrion</keyword>
<dbReference type="PANTHER" id="PTHR10510:SF11">
    <property type="entry name" value="CYTOCHROME C OXIDASE SUBUNIT 7A, MITOCHONDRIAL"/>
    <property type="match status" value="1"/>
</dbReference>
<evidence type="ECO:0000313" key="7">
    <source>
        <dbReference type="Proteomes" id="UP000837857"/>
    </source>
</evidence>
<dbReference type="SUPFAM" id="SSF81419">
    <property type="entry name" value="Mitochondrial cytochrome c oxidase subunit VIIa"/>
    <property type="match status" value="1"/>
</dbReference>
<dbReference type="Proteomes" id="UP000837857">
    <property type="component" value="Chromosome 9"/>
</dbReference>
<keyword evidence="7" id="KW-1185">Reference proteome</keyword>
<feature type="non-terminal residue" evidence="6">
    <location>
        <position position="1"/>
    </location>
</feature>
<sequence>MYHQLSRVTGRLVAATNLQSPLYPIAPIALQRVEPPQIQYNTAHMSTVTEASACAAPGPRKLIPGTNIPYPPVPEKIKKQQELFQKENDIPVFLKGGPFDTILYRFTLTLCVLGLAGIAQGVELSSGAAEEEHMTGEEHYQGVVMRWEAEQYFLQHQVEVVPVAAAVAVPDSPPEPAMVAVASVMGQAAYWVAASSASEVPT</sequence>
<keyword evidence="3" id="KW-0999">Mitochondrion inner membrane</keyword>
<evidence type="ECO:0000256" key="4">
    <source>
        <dbReference type="ARBA" id="ARBA00023128"/>
    </source>
</evidence>